<dbReference type="InterPro" id="IPR040844">
    <property type="entry name" value="PDE4_UCR"/>
</dbReference>
<gene>
    <name evidence="9" type="ORF">CCH79_00009436</name>
</gene>
<feature type="domain" description="Phosphodiesterase 4 upstream conserved regions (UCR)" evidence="8">
    <location>
        <begin position="228"/>
        <end position="281"/>
    </location>
</feature>
<reference evidence="9 10" key="1">
    <citation type="journal article" date="2018" name="G3 (Bethesda)">
        <title>A High-Quality Reference Genome for the Invasive Mosquitofish Gambusia affinis Using a Chicago Library.</title>
        <authorList>
            <person name="Hoffberg S.L."/>
            <person name="Troendle N.J."/>
            <person name="Glenn T.C."/>
            <person name="Mahmud O."/>
            <person name="Louha S."/>
            <person name="Chalopin D."/>
            <person name="Bennetzen J.L."/>
            <person name="Mauricio R."/>
        </authorList>
    </citation>
    <scope>NUCLEOTIDE SEQUENCE [LARGE SCALE GENOMIC DNA]</scope>
    <source>
        <strain evidence="9">NE01/NJP1002.9</strain>
        <tissue evidence="9">Muscle</tissue>
    </source>
</reference>
<keyword evidence="4" id="KW-0378">Hydrolase</keyword>
<protein>
    <recommendedName>
        <fullName evidence="3">3',5'-cyclic-AMP phosphodiesterase</fullName>
        <ecNumber evidence="3">3.1.4.53</ecNumber>
    </recommendedName>
</protein>
<dbReference type="Pfam" id="PF18100">
    <property type="entry name" value="PDE4_UCR"/>
    <property type="match status" value="1"/>
</dbReference>
<feature type="compositionally biased region" description="Basic and acidic residues" evidence="7">
    <location>
        <begin position="96"/>
        <end position="105"/>
    </location>
</feature>
<evidence type="ECO:0000256" key="1">
    <source>
        <dbReference type="ARBA" id="ARBA00004703"/>
    </source>
</evidence>
<evidence type="ECO:0000256" key="3">
    <source>
        <dbReference type="ARBA" id="ARBA00012276"/>
    </source>
</evidence>
<comment type="caution">
    <text evidence="9">The sequence shown here is derived from an EMBL/GenBank/DDBJ whole genome shotgun (WGS) entry which is preliminary data.</text>
</comment>
<evidence type="ECO:0000256" key="4">
    <source>
        <dbReference type="ARBA" id="ARBA00022801"/>
    </source>
</evidence>
<comment type="pathway">
    <text evidence="1">Purine metabolism; 3',5'-cyclic AMP degradation; AMP from 3',5'-cyclic AMP: step 1/1.</text>
</comment>
<dbReference type="AlphaFoldDB" id="A0A315VEH6"/>
<name>A0A315VEH6_GAMAF</name>
<evidence type="ECO:0000256" key="5">
    <source>
        <dbReference type="ARBA" id="ARBA00023149"/>
    </source>
</evidence>
<evidence type="ECO:0000256" key="2">
    <source>
        <dbReference type="ARBA" id="ARBA00009517"/>
    </source>
</evidence>
<organism evidence="9 10">
    <name type="scientific">Gambusia affinis</name>
    <name type="common">Western mosquitofish</name>
    <name type="synonym">Heterandria affinis</name>
    <dbReference type="NCBI Taxonomy" id="33528"/>
    <lineage>
        <taxon>Eukaryota</taxon>
        <taxon>Metazoa</taxon>
        <taxon>Chordata</taxon>
        <taxon>Craniata</taxon>
        <taxon>Vertebrata</taxon>
        <taxon>Euteleostomi</taxon>
        <taxon>Actinopterygii</taxon>
        <taxon>Neopterygii</taxon>
        <taxon>Teleostei</taxon>
        <taxon>Neoteleostei</taxon>
        <taxon>Acanthomorphata</taxon>
        <taxon>Ovalentaria</taxon>
        <taxon>Atherinomorphae</taxon>
        <taxon>Cyprinodontiformes</taxon>
        <taxon>Poeciliidae</taxon>
        <taxon>Poeciliinae</taxon>
        <taxon>Gambusia</taxon>
    </lineage>
</organism>
<dbReference type="GO" id="GO:0004115">
    <property type="term" value="F:3',5'-cyclic-AMP phosphodiesterase activity"/>
    <property type="evidence" value="ECO:0007669"/>
    <property type="project" value="UniProtKB-EC"/>
</dbReference>
<keyword evidence="10" id="KW-1185">Reference proteome</keyword>
<accession>A0A315VEH6</accession>
<evidence type="ECO:0000313" key="10">
    <source>
        <dbReference type="Proteomes" id="UP000250572"/>
    </source>
</evidence>
<sequence length="394" mass="44260">MTIDEGGNGDRPVNRELRFLTQLSLYHDRPVQRPLDGRRCANSTVEILELLHLVQDSLTRRRHSTLFQLKTMASDLEALILIPAASHLAANRFSESCRSRHDEANRTTSSAKSRDSILRLPKRMHSTPWLLLEILSIKIMNRIGDKGQPWRPTLTGNKPNLLPAMWTRLRHPSYRDLTAPASSSSSPRLHLLMMKEHCTRVAQLKFHPLPQQPQQSHAAGGQHSGSMYSVCSDSVSLCTGCLTDEAYQKLAMETMEELDWCLDQLETIQTYRSVSDMASNKSETDTLTDGRPAQVCTPRSAIMGACCFDRKDKKLGKLSFWKKSRSSQPRVRRDPVQAYLSAWLPCTASCPMKSHLNAGAQRWVSPLTHHSRAGQIKMPQASFTFPASVMAALC</sequence>
<evidence type="ECO:0000313" key="9">
    <source>
        <dbReference type="EMBL" id="PWA21279.1"/>
    </source>
</evidence>
<dbReference type="EC" id="3.1.4.53" evidence="3"/>
<evidence type="ECO:0000256" key="7">
    <source>
        <dbReference type="SAM" id="MobiDB-lite"/>
    </source>
</evidence>
<proteinExistence type="inferred from homology"/>
<dbReference type="Proteomes" id="UP000250572">
    <property type="component" value="Unassembled WGS sequence"/>
</dbReference>
<comment type="catalytic activity">
    <reaction evidence="6">
        <text>3',5'-cyclic AMP + H2O = AMP + H(+)</text>
        <dbReference type="Rhea" id="RHEA:25277"/>
        <dbReference type="ChEBI" id="CHEBI:15377"/>
        <dbReference type="ChEBI" id="CHEBI:15378"/>
        <dbReference type="ChEBI" id="CHEBI:58165"/>
        <dbReference type="ChEBI" id="CHEBI:456215"/>
        <dbReference type="EC" id="3.1.4.53"/>
    </reaction>
    <physiologicalReaction direction="left-to-right" evidence="6">
        <dbReference type="Rhea" id="RHEA:25278"/>
    </physiologicalReaction>
</comment>
<dbReference type="GO" id="GO:0006198">
    <property type="term" value="P:cAMP catabolic process"/>
    <property type="evidence" value="ECO:0007669"/>
    <property type="project" value="UniProtKB-UniPathway"/>
</dbReference>
<evidence type="ECO:0000259" key="8">
    <source>
        <dbReference type="Pfam" id="PF18100"/>
    </source>
</evidence>
<evidence type="ECO:0000256" key="6">
    <source>
        <dbReference type="ARBA" id="ARBA00033681"/>
    </source>
</evidence>
<comment type="similarity">
    <text evidence="2">Belongs to the cyclic nucleotide phosphodiesterase family. PDE4 subfamily.</text>
</comment>
<feature type="region of interest" description="Disordered" evidence="7">
    <location>
        <begin position="96"/>
        <end position="118"/>
    </location>
</feature>
<dbReference type="EMBL" id="NHOQ01001911">
    <property type="protein sequence ID" value="PWA21279.1"/>
    <property type="molecule type" value="Genomic_DNA"/>
</dbReference>
<keyword evidence="5" id="KW-0114">cAMP</keyword>
<dbReference type="UniPathway" id="UPA00762">
    <property type="reaction ID" value="UER00747"/>
</dbReference>